<sequence>MQDFLESQSEFIIKEAKARFKNPMMLWAGGKDSTAMVTIARKAFAQLPKFPFPVMLIDTGYQFKETYEYMEKYAKEWQIPFIRFKNEKALKKGINPFTTDHFACCNALKTEALAMAIKKYQFDAVLVGIRWDEHGVRGKESYFSWRDDSPHMRVHPMLNWSEKEIWGYLKRHKIAYNPLYDRVEHGNLIFRSIGCWPCTKPIPRDRIEERGGRALDKEELME</sequence>
<organism evidence="2">
    <name type="scientific">marine sediment metagenome</name>
    <dbReference type="NCBI Taxonomy" id="412755"/>
    <lineage>
        <taxon>unclassified sequences</taxon>
        <taxon>metagenomes</taxon>
        <taxon>ecological metagenomes</taxon>
    </lineage>
</organism>
<dbReference type="SUPFAM" id="SSF52402">
    <property type="entry name" value="Adenine nucleotide alpha hydrolases-like"/>
    <property type="match status" value="1"/>
</dbReference>
<dbReference type="PANTHER" id="PTHR43196">
    <property type="entry name" value="SULFATE ADENYLYLTRANSFERASE SUBUNIT 2"/>
    <property type="match status" value="1"/>
</dbReference>
<dbReference type="InterPro" id="IPR002500">
    <property type="entry name" value="PAPS_reduct_dom"/>
</dbReference>
<evidence type="ECO:0000313" key="2">
    <source>
        <dbReference type="EMBL" id="GAF83215.1"/>
    </source>
</evidence>
<proteinExistence type="predicted"/>
<dbReference type="PANTHER" id="PTHR43196:SF1">
    <property type="entry name" value="SULFATE ADENYLYLTRANSFERASE SUBUNIT 2"/>
    <property type="match status" value="1"/>
</dbReference>
<name>X0U402_9ZZZZ</name>
<comment type="caution">
    <text evidence="2">The sequence shown here is derived from an EMBL/GenBank/DDBJ whole genome shotgun (WGS) entry which is preliminary data.</text>
</comment>
<accession>X0U402</accession>
<evidence type="ECO:0000259" key="1">
    <source>
        <dbReference type="Pfam" id="PF01507"/>
    </source>
</evidence>
<gene>
    <name evidence="2" type="ORF">S01H1_09330</name>
</gene>
<dbReference type="GO" id="GO:0003824">
    <property type="term" value="F:catalytic activity"/>
    <property type="evidence" value="ECO:0007669"/>
    <property type="project" value="InterPro"/>
</dbReference>
<dbReference type="Gene3D" id="3.40.50.620">
    <property type="entry name" value="HUPs"/>
    <property type="match status" value="1"/>
</dbReference>
<dbReference type="InterPro" id="IPR014729">
    <property type="entry name" value="Rossmann-like_a/b/a_fold"/>
</dbReference>
<protein>
    <recommendedName>
        <fullName evidence="1">Phosphoadenosine phosphosulphate reductase domain-containing protein</fullName>
    </recommendedName>
</protein>
<dbReference type="EMBL" id="BARS01004771">
    <property type="protein sequence ID" value="GAF83215.1"/>
    <property type="molecule type" value="Genomic_DNA"/>
</dbReference>
<dbReference type="InterPro" id="IPR050128">
    <property type="entry name" value="Sulfate_adenylyltrnsfr_sub2"/>
</dbReference>
<dbReference type="Pfam" id="PF01507">
    <property type="entry name" value="PAPS_reduct"/>
    <property type="match status" value="1"/>
</dbReference>
<feature type="domain" description="Phosphoadenosine phosphosulphate reductase" evidence="1">
    <location>
        <begin position="22"/>
        <end position="201"/>
    </location>
</feature>
<feature type="non-terminal residue" evidence="2">
    <location>
        <position position="222"/>
    </location>
</feature>
<reference evidence="2" key="1">
    <citation type="journal article" date="2014" name="Front. Microbiol.">
        <title>High frequency of phylogenetically diverse reductive dehalogenase-homologous genes in deep subseafloor sedimentary metagenomes.</title>
        <authorList>
            <person name="Kawai M."/>
            <person name="Futagami T."/>
            <person name="Toyoda A."/>
            <person name="Takaki Y."/>
            <person name="Nishi S."/>
            <person name="Hori S."/>
            <person name="Arai W."/>
            <person name="Tsubouchi T."/>
            <person name="Morono Y."/>
            <person name="Uchiyama I."/>
            <person name="Ito T."/>
            <person name="Fujiyama A."/>
            <person name="Inagaki F."/>
            <person name="Takami H."/>
        </authorList>
    </citation>
    <scope>NUCLEOTIDE SEQUENCE</scope>
    <source>
        <strain evidence="2">Expedition CK06-06</strain>
    </source>
</reference>
<dbReference type="AlphaFoldDB" id="X0U402"/>